<evidence type="ECO:0000313" key="3">
    <source>
        <dbReference type="Proteomes" id="UP000789342"/>
    </source>
</evidence>
<feature type="coiled-coil region" evidence="1">
    <location>
        <begin position="30"/>
        <end position="57"/>
    </location>
</feature>
<comment type="caution">
    <text evidence="2">The sequence shown here is derived from an EMBL/GenBank/DDBJ whole genome shotgun (WGS) entry which is preliminary data.</text>
</comment>
<name>A0A9N8WDT7_9GLOM</name>
<proteinExistence type="predicted"/>
<accession>A0A9N8WDT7</accession>
<dbReference type="OrthoDB" id="2013972at2759"/>
<sequence>MSLFGGHRLGPVSTKIFDSLCEAQKSRNLDNNLTHKLRLLLEQNEELEDVHEEKNRMRFKTEDGKLGKAAIDNCQNVMRNMKPVLLPILAVTSEKFDEMISVLGKELEDNDSYLDISRVYGRKKGNI</sequence>
<dbReference type="AlphaFoldDB" id="A0A9N8WDT7"/>
<reference evidence="2" key="1">
    <citation type="submission" date="2021-06" db="EMBL/GenBank/DDBJ databases">
        <authorList>
            <person name="Kallberg Y."/>
            <person name="Tangrot J."/>
            <person name="Rosling A."/>
        </authorList>
    </citation>
    <scope>NUCLEOTIDE SEQUENCE</scope>
    <source>
        <strain evidence="2">CL551</strain>
    </source>
</reference>
<keyword evidence="3" id="KW-1185">Reference proteome</keyword>
<dbReference type="EMBL" id="CAJVPV010001014">
    <property type="protein sequence ID" value="CAG8483167.1"/>
    <property type="molecule type" value="Genomic_DNA"/>
</dbReference>
<gene>
    <name evidence="2" type="ORF">AMORRO_LOCUS2408</name>
</gene>
<dbReference type="Proteomes" id="UP000789342">
    <property type="component" value="Unassembled WGS sequence"/>
</dbReference>
<organism evidence="2 3">
    <name type="scientific">Acaulospora morrowiae</name>
    <dbReference type="NCBI Taxonomy" id="94023"/>
    <lineage>
        <taxon>Eukaryota</taxon>
        <taxon>Fungi</taxon>
        <taxon>Fungi incertae sedis</taxon>
        <taxon>Mucoromycota</taxon>
        <taxon>Glomeromycotina</taxon>
        <taxon>Glomeromycetes</taxon>
        <taxon>Diversisporales</taxon>
        <taxon>Acaulosporaceae</taxon>
        <taxon>Acaulospora</taxon>
    </lineage>
</organism>
<keyword evidence="1" id="KW-0175">Coiled coil</keyword>
<evidence type="ECO:0000313" key="2">
    <source>
        <dbReference type="EMBL" id="CAG8483167.1"/>
    </source>
</evidence>
<protein>
    <submittedName>
        <fullName evidence="2">13969_t:CDS:1</fullName>
    </submittedName>
</protein>
<evidence type="ECO:0000256" key="1">
    <source>
        <dbReference type="SAM" id="Coils"/>
    </source>
</evidence>